<dbReference type="EMBL" id="LR031879">
    <property type="protein sequence ID" value="VDD57409.1"/>
    <property type="molecule type" value="Genomic_DNA"/>
</dbReference>
<reference evidence="2" key="1">
    <citation type="submission" date="2018-11" db="EMBL/GenBank/DDBJ databases">
        <authorList>
            <consortium name="Genoscope - CEA"/>
            <person name="William W."/>
        </authorList>
    </citation>
    <scope>NUCLEOTIDE SEQUENCE</scope>
</reference>
<protein>
    <submittedName>
        <fullName evidence="2">Uncharacterized protein</fullName>
    </submittedName>
</protein>
<evidence type="ECO:0000313" key="2">
    <source>
        <dbReference type="EMBL" id="VDD57409.1"/>
    </source>
</evidence>
<dbReference type="AlphaFoldDB" id="A0A3P6GUV6"/>
<evidence type="ECO:0000256" key="1">
    <source>
        <dbReference type="SAM" id="MobiDB-lite"/>
    </source>
</evidence>
<sequence>MLLTSPPTKKSKYPHGASGFLSGEEGEMINSGRGQAVDPNPLCVLVYYSSCWHYEFGSYNSTGFIGENATEFDFFSPLPAESGVDDSSLCEEDGSKKSPVTIKFLTRPSCRVVEEGEES</sequence>
<organism evidence="2">
    <name type="scientific">Brassica oleracea</name>
    <name type="common">Wild cabbage</name>
    <dbReference type="NCBI Taxonomy" id="3712"/>
    <lineage>
        <taxon>Eukaryota</taxon>
        <taxon>Viridiplantae</taxon>
        <taxon>Streptophyta</taxon>
        <taxon>Embryophyta</taxon>
        <taxon>Tracheophyta</taxon>
        <taxon>Spermatophyta</taxon>
        <taxon>Magnoliopsida</taxon>
        <taxon>eudicotyledons</taxon>
        <taxon>Gunneridae</taxon>
        <taxon>Pentapetalae</taxon>
        <taxon>rosids</taxon>
        <taxon>malvids</taxon>
        <taxon>Brassicales</taxon>
        <taxon>Brassicaceae</taxon>
        <taxon>Brassiceae</taxon>
        <taxon>Brassica</taxon>
    </lineage>
</organism>
<proteinExistence type="predicted"/>
<name>A0A3P6GUV6_BRAOL</name>
<feature type="region of interest" description="Disordered" evidence="1">
    <location>
        <begin position="1"/>
        <end position="33"/>
    </location>
</feature>
<accession>A0A3P6GUV6</accession>
<gene>
    <name evidence="2" type="ORF">BOLC8T50638H</name>
</gene>